<evidence type="ECO:0000313" key="4">
    <source>
        <dbReference type="EMBL" id="GLB48985.1"/>
    </source>
</evidence>
<organism evidence="4 5">
    <name type="scientific">Neptunitalea lumnitzerae</name>
    <dbReference type="NCBI Taxonomy" id="2965509"/>
    <lineage>
        <taxon>Bacteria</taxon>
        <taxon>Pseudomonadati</taxon>
        <taxon>Bacteroidota</taxon>
        <taxon>Flavobacteriia</taxon>
        <taxon>Flavobacteriales</taxon>
        <taxon>Flavobacteriaceae</taxon>
        <taxon>Neptunitalea</taxon>
    </lineage>
</organism>
<feature type="domain" description="AsmA" evidence="3">
    <location>
        <begin position="3"/>
        <end position="185"/>
    </location>
</feature>
<proteinExistence type="predicted"/>
<dbReference type="EMBL" id="BRVO01000001">
    <property type="protein sequence ID" value="GLB48985.1"/>
    <property type="molecule type" value="Genomic_DNA"/>
</dbReference>
<reference evidence="4" key="1">
    <citation type="submission" date="2022-07" db="EMBL/GenBank/DDBJ databases">
        <title>Taxonomy of Novel Oxalotrophic and Methylotrophic Bacteria.</title>
        <authorList>
            <person name="Sahin N."/>
            <person name="Tani A."/>
        </authorList>
    </citation>
    <scope>NUCLEOTIDE SEQUENCE</scope>
    <source>
        <strain evidence="4">Y10</strain>
    </source>
</reference>
<protein>
    <recommendedName>
        <fullName evidence="3">AsmA domain-containing protein</fullName>
    </recommendedName>
</protein>
<accession>A0ABQ5MHX8</accession>
<evidence type="ECO:0000313" key="5">
    <source>
        <dbReference type="Proteomes" id="UP001143543"/>
    </source>
</evidence>
<evidence type="ECO:0000256" key="1">
    <source>
        <dbReference type="SAM" id="MobiDB-lite"/>
    </source>
</evidence>
<dbReference type="InterPro" id="IPR052894">
    <property type="entry name" value="AsmA-related"/>
</dbReference>
<feature type="transmembrane region" description="Helical" evidence="2">
    <location>
        <begin position="5"/>
        <end position="27"/>
    </location>
</feature>
<evidence type="ECO:0000259" key="3">
    <source>
        <dbReference type="Pfam" id="PF05170"/>
    </source>
</evidence>
<keyword evidence="2" id="KW-1133">Transmembrane helix</keyword>
<dbReference type="Pfam" id="PF05170">
    <property type="entry name" value="AsmA"/>
    <property type="match status" value="1"/>
</dbReference>
<comment type="caution">
    <text evidence="4">The sequence shown here is derived from an EMBL/GenBank/DDBJ whole genome shotgun (WGS) entry which is preliminary data.</text>
</comment>
<keyword evidence="2" id="KW-0812">Transmembrane</keyword>
<dbReference type="RefSeq" id="WP_281764604.1">
    <property type="nucleotide sequence ID" value="NZ_BRVO01000001.1"/>
</dbReference>
<feature type="compositionally biased region" description="Basic and acidic residues" evidence="1">
    <location>
        <begin position="850"/>
        <end position="863"/>
    </location>
</feature>
<feature type="region of interest" description="Disordered" evidence="1">
    <location>
        <begin position="834"/>
        <end position="864"/>
    </location>
</feature>
<dbReference type="PANTHER" id="PTHR30441">
    <property type="entry name" value="DUF748 DOMAIN-CONTAINING PROTEIN"/>
    <property type="match status" value="1"/>
</dbReference>
<sequence length="885" mass="96046">MLKKILKITGIVILVIFVLLVTIPFVFKGKIEQLIKDSVNENLNAKLEFAETDISLIRNFPNASVRVSDVSLVNYAPFLGDTLVAVKQVDLKMSLAQLFASGDEPLTLDYFAIDGAKVKVLVNENGEANYDISKETTTTKEETTTTESTSGFELSVSGYEITNSQVDYIDASTGMEFLVTDLNHSGSGDLSLDNSKLTTKTTANVSFIMDSTAYLNNNALTLDAVFGIDLPNNKYSFLDNKLLINKLPLVFDGYVQLLDEGQMVDISFKTPTTDFKNLLALIPETYSKDIEGVETKGAFSITGEAKGVIDETHDMPTLTVDISSDNASFKYPDLPKTVENISIKTNISNSTGMMDDMVVNVENFSFKIDQDTFAAKALMTNLMENFTAKANFKGTVNLANLSKAYPVELDIPLSGILKADISTAFDMATIESEQYQNTTNSGSMQLSGFTYNSDAMANPLTINKTALTFNNTKVSLNEFDAKSGSTDIKATGSISNFLGYMFNDELLKGNFDITSNNFALSDFMVEETEPETTTTETTTTPTTTEDAQIKIPDFLDATVTVNAKQVKYDNLNLTNAKGTLLIKDETATLKDVSSNLLGGTVTLNGSASTKGDIPNFNMDLGIKSFTISEAFKELELLKALAPIADAIEGTLNSSLSLSGNLDDSLAPDLTTLSGNALAELIGNSINTADSKVLSSLDSNLSFINLSDLNLKDLKALLEFENGKVTVSPFQIKYKDIAIDISGTHGFDQTMSYNATFNIPAKYLGSDVTKLLSQLNDSSMENTIVPVTANITGTFTSPKIKTDASKAVTDLTNQIIEKQKDKLVKEGTDKVKETLSGFLNGGNNETTTDTTDTKESDTKTDVKNAVKNTLNGLFNKKKKSDEEEKE</sequence>
<dbReference type="PANTHER" id="PTHR30441:SF8">
    <property type="entry name" value="DUF748 DOMAIN-CONTAINING PROTEIN"/>
    <property type="match status" value="1"/>
</dbReference>
<evidence type="ECO:0000256" key="2">
    <source>
        <dbReference type="SAM" id="Phobius"/>
    </source>
</evidence>
<dbReference type="Proteomes" id="UP001143543">
    <property type="component" value="Unassembled WGS sequence"/>
</dbReference>
<dbReference type="InterPro" id="IPR007844">
    <property type="entry name" value="AsmA"/>
</dbReference>
<keyword evidence="2" id="KW-0472">Membrane</keyword>
<keyword evidence="5" id="KW-1185">Reference proteome</keyword>
<gene>
    <name evidence="4" type="ORF">Y10_13530</name>
</gene>
<name>A0ABQ5MHX8_9FLAO</name>